<dbReference type="SUPFAM" id="SSF50969">
    <property type="entry name" value="YVTN repeat-like/Quinoprotein amine dehydrogenase"/>
    <property type="match status" value="1"/>
</dbReference>
<dbReference type="InterPro" id="IPR011044">
    <property type="entry name" value="Quino_amine_DH_bsu"/>
</dbReference>
<feature type="chain" id="PRO_5045757402" evidence="1">
    <location>
        <begin position="24"/>
        <end position="354"/>
    </location>
</feature>
<comment type="caution">
    <text evidence="2">The sequence shown here is derived from an EMBL/GenBank/DDBJ whole genome shotgun (WGS) entry which is preliminary data.</text>
</comment>
<evidence type="ECO:0000313" key="3">
    <source>
        <dbReference type="Proteomes" id="UP000740413"/>
    </source>
</evidence>
<reference evidence="2 3" key="1">
    <citation type="submission" date="2020-06" db="EMBL/GenBank/DDBJ databases">
        <authorList>
            <person name="Isaeva M.P."/>
            <person name="Chernysheva N.Y."/>
        </authorList>
    </citation>
    <scope>NUCLEOTIDE SEQUENCE [LARGE SCALE GENOMIC DNA]</scope>
    <source>
        <strain evidence="2 3">KMM 6746</strain>
    </source>
</reference>
<dbReference type="Proteomes" id="UP000740413">
    <property type="component" value="Unassembled WGS sequence"/>
</dbReference>
<keyword evidence="3" id="KW-1185">Reference proteome</keyword>
<sequence length="354" mass="38458">MKINKVSVLVAMAALFVVSCSNDDDGVVIEEVKGDYQNGILIVNEGPFNNGSGTVTYISNDSLLVKDAIFKLENNEDLGNIVQSIAFDEERAYIVVNNSHKIHVVNRYTFKSEAVIEEGLLNPRYMTVANGKGYVTNWGDSADETDDYVSIIDLNANVVSSSIPVELGPEAITSNSDFVYVAHQGAFGQNNKVSIIDASTDVVSSTLTVGDFPNSMQWDTSGNLWVLSGGAPEYTGEETNGTLTEINTSDNSIVQTFDFETTEHPGDLSVEDDTFYFGMSNAVYTFESGLDALPTEAFLNNVSFYSMTVNDGKLYGTDAKDYASKGDLFIYDLNTKELTNTISVGIIPGGIYFN</sequence>
<dbReference type="InterPro" id="IPR051200">
    <property type="entry name" value="Host-pathogen_enzymatic-act"/>
</dbReference>
<protein>
    <submittedName>
        <fullName evidence="2">YncE family protein</fullName>
    </submittedName>
</protein>
<dbReference type="Gene3D" id="2.130.10.10">
    <property type="entry name" value="YVTN repeat-like/Quinoprotein amine dehydrogenase"/>
    <property type="match status" value="1"/>
</dbReference>
<dbReference type="EMBL" id="JACATN010000002">
    <property type="protein sequence ID" value="MBT2161060.1"/>
    <property type="molecule type" value="Genomic_DNA"/>
</dbReference>
<accession>A0ABS5WDA6</accession>
<evidence type="ECO:0000313" key="2">
    <source>
        <dbReference type="EMBL" id="MBT2161060.1"/>
    </source>
</evidence>
<gene>
    <name evidence="2" type="ORF">HW347_07270</name>
</gene>
<organism evidence="2 3">
    <name type="scientific">Zobellia barbeyronii</name>
    <dbReference type="NCBI Taxonomy" id="2748009"/>
    <lineage>
        <taxon>Bacteria</taxon>
        <taxon>Pseudomonadati</taxon>
        <taxon>Bacteroidota</taxon>
        <taxon>Flavobacteriia</taxon>
        <taxon>Flavobacteriales</taxon>
        <taxon>Flavobacteriaceae</taxon>
        <taxon>Zobellia</taxon>
    </lineage>
</organism>
<dbReference type="PANTHER" id="PTHR47197">
    <property type="entry name" value="PROTEIN NIRF"/>
    <property type="match status" value="1"/>
</dbReference>
<dbReference type="InterPro" id="IPR031815">
    <property type="entry name" value="DUF5074"/>
</dbReference>
<dbReference type="RefSeq" id="WP_214611232.1">
    <property type="nucleotide sequence ID" value="NZ_JACATN010000002.1"/>
</dbReference>
<dbReference type="PANTHER" id="PTHR47197:SF3">
    <property type="entry name" value="DIHYDRO-HEME D1 DEHYDROGENASE"/>
    <property type="match status" value="1"/>
</dbReference>
<dbReference type="InterPro" id="IPR015943">
    <property type="entry name" value="WD40/YVTN_repeat-like_dom_sf"/>
</dbReference>
<evidence type="ECO:0000256" key="1">
    <source>
        <dbReference type="SAM" id="SignalP"/>
    </source>
</evidence>
<dbReference type="PROSITE" id="PS51257">
    <property type="entry name" value="PROKAR_LIPOPROTEIN"/>
    <property type="match status" value="1"/>
</dbReference>
<dbReference type="Pfam" id="PF16819">
    <property type="entry name" value="DUF5074"/>
    <property type="match status" value="1"/>
</dbReference>
<keyword evidence="1" id="KW-0732">Signal</keyword>
<name>A0ABS5WDA6_9FLAO</name>
<reference evidence="3" key="2">
    <citation type="submission" date="2023-07" db="EMBL/GenBank/DDBJ databases">
        <title>Zobellia barbeyronii sp. nov., a new marine flavobacterium, isolated from green and red algae.</title>
        <authorList>
            <person name="Nedashkovskaya O.I."/>
            <person name="Otstavnykh N."/>
            <person name="Zhukova N."/>
            <person name="Guzev K."/>
            <person name="Chausova V."/>
            <person name="Tekutyeva L."/>
            <person name="Mikhailov V."/>
            <person name="Isaeva M."/>
        </authorList>
    </citation>
    <scope>NUCLEOTIDE SEQUENCE [LARGE SCALE GENOMIC DNA]</scope>
    <source>
        <strain evidence="3">KMM 6746</strain>
    </source>
</reference>
<proteinExistence type="predicted"/>
<feature type="signal peptide" evidence="1">
    <location>
        <begin position="1"/>
        <end position="23"/>
    </location>
</feature>